<gene>
    <name evidence="3" type="ORF">TTHERM_00670590</name>
</gene>
<organism evidence="3 4">
    <name type="scientific">Tetrahymena thermophila (strain SB210)</name>
    <dbReference type="NCBI Taxonomy" id="312017"/>
    <lineage>
        <taxon>Eukaryota</taxon>
        <taxon>Sar</taxon>
        <taxon>Alveolata</taxon>
        <taxon>Ciliophora</taxon>
        <taxon>Intramacronucleata</taxon>
        <taxon>Oligohymenophorea</taxon>
        <taxon>Hymenostomatida</taxon>
        <taxon>Tetrahymenina</taxon>
        <taxon>Tetrahymenidae</taxon>
        <taxon>Tetrahymena</taxon>
    </lineage>
</organism>
<dbReference type="InterPro" id="IPR016135">
    <property type="entry name" value="UBQ-conjugating_enzyme/RWD"/>
</dbReference>
<dbReference type="InterPro" id="IPR000608">
    <property type="entry name" value="UBC"/>
</dbReference>
<dbReference type="AlphaFoldDB" id="I7MJC0"/>
<dbReference type="CDD" id="cd23807">
    <property type="entry name" value="UEV_UBE2V"/>
    <property type="match status" value="1"/>
</dbReference>
<dbReference type="PROSITE" id="PS50127">
    <property type="entry name" value="UBC_2"/>
    <property type="match status" value="1"/>
</dbReference>
<keyword evidence="4" id="KW-1185">Reference proteome</keyword>
<accession>I7MJC0</accession>
<dbReference type="KEGG" id="tet:TTHERM_00670590"/>
<proteinExistence type="predicted"/>
<dbReference type="EMBL" id="GG662308">
    <property type="protein sequence ID" value="EAS06135.3"/>
    <property type="molecule type" value="Genomic_DNA"/>
</dbReference>
<dbReference type="RefSeq" id="XP_001026380.3">
    <property type="nucleotide sequence ID" value="XM_001026380.3"/>
</dbReference>
<sequence length="184" mass="20869">MQESVFTILANASQILKIIQKNIYQKKKDNKQYQHIKKQIVKMVDAANAVPRRFRLHEELEHGEKGIGDGTVSYGLDNPEDMTLTNWNGTILGPYNTAFDGRIYSLKIICGPNYPNVAPEVKFVSRINLPCVDQNNGKIDINKFPILKNWVSKYTLENVLVALKNEMNSSANKKLKQPDEGATY</sequence>
<dbReference type="GeneID" id="7833338"/>
<reference evidence="4" key="1">
    <citation type="journal article" date="2006" name="PLoS Biol.">
        <title>Macronuclear genome sequence of the ciliate Tetrahymena thermophila, a model eukaryote.</title>
        <authorList>
            <person name="Eisen J.A."/>
            <person name="Coyne R.S."/>
            <person name="Wu M."/>
            <person name="Wu D."/>
            <person name="Thiagarajan M."/>
            <person name="Wortman J.R."/>
            <person name="Badger J.H."/>
            <person name="Ren Q."/>
            <person name="Amedeo P."/>
            <person name="Jones K.M."/>
            <person name="Tallon L.J."/>
            <person name="Delcher A.L."/>
            <person name="Salzberg S.L."/>
            <person name="Silva J.C."/>
            <person name="Haas B.J."/>
            <person name="Majoros W.H."/>
            <person name="Farzad M."/>
            <person name="Carlton J.M."/>
            <person name="Smith R.K. Jr."/>
            <person name="Garg J."/>
            <person name="Pearlman R.E."/>
            <person name="Karrer K.M."/>
            <person name="Sun L."/>
            <person name="Manning G."/>
            <person name="Elde N.C."/>
            <person name="Turkewitz A.P."/>
            <person name="Asai D.J."/>
            <person name="Wilkes D.E."/>
            <person name="Wang Y."/>
            <person name="Cai H."/>
            <person name="Collins K."/>
            <person name="Stewart B.A."/>
            <person name="Lee S.R."/>
            <person name="Wilamowska K."/>
            <person name="Weinberg Z."/>
            <person name="Ruzzo W.L."/>
            <person name="Wloga D."/>
            <person name="Gaertig J."/>
            <person name="Frankel J."/>
            <person name="Tsao C.-C."/>
            <person name="Gorovsky M.A."/>
            <person name="Keeling P.J."/>
            <person name="Waller R.F."/>
            <person name="Patron N.J."/>
            <person name="Cherry J.M."/>
            <person name="Stover N.A."/>
            <person name="Krieger C.J."/>
            <person name="del Toro C."/>
            <person name="Ryder H.F."/>
            <person name="Williamson S.C."/>
            <person name="Barbeau R.A."/>
            <person name="Hamilton E.P."/>
            <person name="Orias E."/>
        </authorList>
    </citation>
    <scope>NUCLEOTIDE SEQUENCE [LARGE SCALE GENOMIC DNA]</scope>
    <source>
        <strain evidence="4">SB210</strain>
    </source>
</reference>
<evidence type="ECO:0000259" key="2">
    <source>
        <dbReference type="PROSITE" id="PS50127"/>
    </source>
</evidence>
<dbReference type="Pfam" id="PF00179">
    <property type="entry name" value="UQ_con"/>
    <property type="match status" value="1"/>
</dbReference>
<protein>
    <submittedName>
        <fullName evidence="3">Ubiquitin-conjugating enzyme</fullName>
    </submittedName>
</protein>
<dbReference type="FunFam" id="3.10.110.10:FF:000026">
    <property type="entry name" value="Ubiquitin-conjugating enzyme E2 variant"/>
    <property type="match status" value="1"/>
</dbReference>
<evidence type="ECO:0000313" key="3">
    <source>
        <dbReference type="EMBL" id="EAS06135.3"/>
    </source>
</evidence>
<dbReference type="InParanoid" id="I7MJC0"/>
<keyword evidence="1" id="KW-0833">Ubl conjugation pathway</keyword>
<evidence type="ECO:0000256" key="1">
    <source>
        <dbReference type="ARBA" id="ARBA00022786"/>
    </source>
</evidence>
<name>I7MJC0_TETTS</name>
<dbReference type="SUPFAM" id="SSF54495">
    <property type="entry name" value="UBC-like"/>
    <property type="match status" value="1"/>
</dbReference>
<dbReference type="FunCoup" id="I7MJC0">
    <property type="interactions" value="637"/>
</dbReference>
<feature type="domain" description="UBC core" evidence="2">
    <location>
        <begin position="51"/>
        <end position="184"/>
    </location>
</feature>
<dbReference type="OrthoDB" id="6508832at2759"/>
<dbReference type="Gene3D" id="3.10.110.10">
    <property type="entry name" value="Ubiquitin Conjugating Enzyme"/>
    <property type="match status" value="1"/>
</dbReference>
<dbReference type="SMART" id="SM00212">
    <property type="entry name" value="UBCc"/>
    <property type="match status" value="1"/>
</dbReference>
<dbReference type="eggNOG" id="KOG0896">
    <property type="taxonomic scope" value="Eukaryota"/>
</dbReference>
<dbReference type="PANTHER" id="PTHR24068">
    <property type="entry name" value="UBIQUITIN-CONJUGATING ENZYME E2"/>
    <property type="match status" value="1"/>
</dbReference>
<evidence type="ECO:0000313" key="4">
    <source>
        <dbReference type="Proteomes" id="UP000009168"/>
    </source>
</evidence>
<dbReference type="Proteomes" id="UP000009168">
    <property type="component" value="Unassembled WGS sequence"/>
</dbReference>